<feature type="region of interest" description="Disordered" evidence="1">
    <location>
        <begin position="142"/>
        <end position="177"/>
    </location>
</feature>
<comment type="caution">
    <text evidence="2">The sequence shown here is derived from an EMBL/GenBank/DDBJ whole genome shotgun (WGS) entry which is preliminary data.</text>
</comment>
<dbReference type="RefSeq" id="WP_142034477.1">
    <property type="nucleotide sequence ID" value="NZ_JBHTGS010000002.1"/>
</dbReference>
<proteinExistence type="predicted"/>
<organism evidence="2 3">
    <name type="scientific">Stackebrandtia endophytica</name>
    <dbReference type="NCBI Taxonomy" id="1496996"/>
    <lineage>
        <taxon>Bacteria</taxon>
        <taxon>Bacillati</taxon>
        <taxon>Actinomycetota</taxon>
        <taxon>Actinomycetes</taxon>
        <taxon>Glycomycetales</taxon>
        <taxon>Glycomycetaceae</taxon>
        <taxon>Stackebrandtia</taxon>
    </lineage>
</organism>
<name>A0A543AQY2_9ACTN</name>
<keyword evidence="3" id="KW-1185">Reference proteome</keyword>
<dbReference type="OrthoDB" id="5185386at2"/>
<feature type="compositionally biased region" description="Pro residues" evidence="1">
    <location>
        <begin position="142"/>
        <end position="152"/>
    </location>
</feature>
<accession>A0A543AQY2</accession>
<gene>
    <name evidence="2" type="ORF">FB566_0465</name>
</gene>
<reference evidence="2 3" key="1">
    <citation type="submission" date="2019-06" db="EMBL/GenBank/DDBJ databases">
        <title>Sequencing the genomes of 1000 actinobacteria strains.</title>
        <authorList>
            <person name="Klenk H.-P."/>
        </authorList>
    </citation>
    <scope>NUCLEOTIDE SEQUENCE [LARGE SCALE GENOMIC DNA]</scope>
    <source>
        <strain evidence="2 3">DSM 45928</strain>
    </source>
</reference>
<dbReference type="Proteomes" id="UP000317043">
    <property type="component" value="Unassembled WGS sequence"/>
</dbReference>
<protein>
    <submittedName>
        <fullName evidence="2">Uncharacterized protein</fullName>
    </submittedName>
</protein>
<evidence type="ECO:0000256" key="1">
    <source>
        <dbReference type="SAM" id="MobiDB-lite"/>
    </source>
</evidence>
<evidence type="ECO:0000313" key="3">
    <source>
        <dbReference type="Proteomes" id="UP000317043"/>
    </source>
</evidence>
<dbReference type="EMBL" id="VFOW01000001">
    <property type="protein sequence ID" value="TQL74974.1"/>
    <property type="molecule type" value="Genomic_DNA"/>
</dbReference>
<dbReference type="AlphaFoldDB" id="A0A543AQY2"/>
<evidence type="ECO:0000313" key="2">
    <source>
        <dbReference type="EMBL" id="TQL74974.1"/>
    </source>
</evidence>
<dbReference type="InParanoid" id="A0A543AQY2"/>
<sequence>MSYAVHVDSVEPDSLTRAVASAFTVDPPLIYVGDPDSLATHSGPDPDVLINPAPAGDHGFGCLLEAGDALRRASQDMSDIELTTRLCRELSCRALVDDGGLASQSWMLITSDGWHGRVVVEEAALDQGRLVVHHALQPVPSAPDIPVEPPPTWESGWYPDNRVPTGIPARPRMTPHQ</sequence>